<dbReference type="InterPro" id="IPR000200">
    <property type="entry name" value="Peptidase_C10"/>
</dbReference>
<protein>
    <submittedName>
        <fullName evidence="7">Pyrogenic exotoxin B</fullName>
    </submittedName>
</protein>
<keyword evidence="3" id="KW-0732">Signal</keyword>
<keyword evidence="4" id="KW-0378">Hydrolase</keyword>
<dbReference type="OrthoDB" id="2235251at2"/>
<evidence type="ECO:0000256" key="2">
    <source>
        <dbReference type="ARBA" id="ARBA00022670"/>
    </source>
</evidence>
<dbReference type="EMBL" id="CAACYH010000004">
    <property type="protein sequence ID" value="VFB12895.1"/>
    <property type="molecule type" value="Genomic_DNA"/>
</dbReference>
<proteinExistence type="inferred from homology"/>
<accession>A0A449I0D0</accession>
<reference evidence="7 8" key="1">
    <citation type="submission" date="2019-02" db="EMBL/GenBank/DDBJ databases">
        <authorList>
            <consortium name="Pathogen Informatics"/>
        </authorList>
    </citation>
    <scope>NUCLEOTIDE SEQUENCE [LARGE SCALE GENOMIC DNA]</scope>
    <source>
        <strain evidence="7 8">3012STDY7078512</strain>
    </source>
</reference>
<dbReference type="AlphaFoldDB" id="A0A449I0D0"/>
<dbReference type="Pfam" id="PF01640">
    <property type="entry name" value="Peptidase_C10"/>
    <property type="match status" value="1"/>
</dbReference>
<dbReference type="InterPro" id="IPR044934">
    <property type="entry name" value="Streptopain_sf"/>
</dbReference>
<dbReference type="GO" id="GO:0008234">
    <property type="term" value="F:cysteine-type peptidase activity"/>
    <property type="evidence" value="ECO:0007669"/>
    <property type="project" value="UniProtKB-KW"/>
</dbReference>
<dbReference type="Proteomes" id="UP000396835">
    <property type="component" value="Unassembled WGS sequence"/>
</dbReference>
<dbReference type="GO" id="GO:0006508">
    <property type="term" value="P:proteolysis"/>
    <property type="evidence" value="ECO:0007669"/>
    <property type="project" value="UniProtKB-KW"/>
</dbReference>
<comment type="similarity">
    <text evidence="1">Belongs to the peptidase C10 family.</text>
</comment>
<keyword evidence="2" id="KW-0645">Protease</keyword>
<evidence type="ECO:0000313" key="8">
    <source>
        <dbReference type="Proteomes" id="UP000396835"/>
    </source>
</evidence>
<evidence type="ECO:0000256" key="5">
    <source>
        <dbReference type="ARBA" id="ARBA00022807"/>
    </source>
</evidence>
<evidence type="ECO:0000256" key="4">
    <source>
        <dbReference type="ARBA" id="ARBA00022801"/>
    </source>
</evidence>
<dbReference type="Gene3D" id="3.90.70.50">
    <property type="entry name" value="Peptidase C10, streptopain"/>
    <property type="match status" value="2"/>
</dbReference>
<organism evidence="7 8">
    <name type="scientific">Prevotella heparinolytica</name>
    <dbReference type="NCBI Taxonomy" id="28113"/>
    <lineage>
        <taxon>Bacteria</taxon>
        <taxon>Pseudomonadati</taxon>
        <taxon>Bacteroidota</taxon>
        <taxon>Bacteroidia</taxon>
        <taxon>Bacteroidales</taxon>
        <taxon>Bacteroidaceae</taxon>
        <taxon>Bacteroides</taxon>
    </lineage>
</organism>
<dbReference type="InterPro" id="IPR025896">
    <property type="entry name" value="Spi_Prtas-inh"/>
</dbReference>
<sequence>MKKNFIFLLLFGVTLYSCTTDNLERHEMNVAKQEAIFVSKIDTSTTVDIKKVEYISKHFQNHINQTRAALYEKEIKAIEALKDEKGKELLYIVNYKDNQGFVIISATQNYMPILAHGDYGNFKLEEIKETGAALWLNQQKRIIESVNELPDSTQQAFRNLWNDYNIQKEKIVMTRSYDNVISLINDSIYAWQQRGYNVFRYADIRDTQFFNDMPMGVKTEVHNAVDSADPRYGGRDKVTFILTKSKRDFDFQNPLLETHWGQTDGFAQYTPQNSPAGCVAVAMGQIMKHHEYPKRYSWNLMQNDYATPTTAEFLYEIGQKVNMKYGANGSKANIDDALSAFKGYYGYFSAKKITHNYSNVLDELRAKRPVYMRGYDSSGFLGIVIEGHAWVCDGYYSSMSRDEYTIFILEDTYDGTEPTELSYIYKEEGPILTASLRFHMNWGWNNKHDGFYSDNNLWIHDETEGDLNFAHGRYDIINLHPTY</sequence>
<dbReference type="SUPFAM" id="SSF54001">
    <property type="entry name" value="Cysteine proteinases"/>
    <property type="match status" value="1"/>
</dbReference>
<dbReference type="PRINTS" id="PR00797">
    <property type="entry name" value="STREPTOPAIN"/>
</dbReference>
<keyword evidence="5" id="KW-0788">Thiol protease</keyword>
<dbReference type="RefSeq" id="WP_131751468.1">
    <property type="nucleotide sequence ID" value="NZ_CAACYH010000004.1"/>
</dbReference>
<dbReference type="InterPro" id="IPR038765">
    <property type="entry name" value="Papain-like_cys_pep_sf"/>
</dbReference>
<dbReference type="Pfam" id="PF13734">
    <property type="entry name" value="Inhibitor_I69"/>
    <property type="match status" value="1"/>
</dbReference>
<evidence type="ECO:0000256" key="3">
    <source>
        <dbReference type="ARBA" id="ARBA00022729"/>
    </source>
</evidence>
<gene>
    <name evidence="7" type="ORF">NCTC7812_00406</name>
</gene>
<name>A0A449I0D0_9BACE</name>
<evidence type="ECO:0000256" key="1">
    <source>
        <dbReference type="ARBA" id="ARBA00009693"/>
    </source>
</evidence>
<evidence type="ECO:0000313" key="7">
    <source>
        <dbReference type="EMBL" id="VFB12895.1"/>
    </source>
</evidence>
<feature type="domain" description="Spi protease inhibitor" evidence="6">
    <location>
        <begin position="56"/>
        <end position="141"/>
    </location>
</feature>
<dbReference type="PROSITE" id="PS51257">
    <property type="entry name" value="PROKAR_LIPOPROTEIN"/>
    <property type="match status" value="1"/>
</dbReference>
<evidence type="ECO:0000259" key="6">
    <source>
        <dbReference type="Pfam" id="PF13734"/>
    </source>
</evidence>